<gene>
    <name evidence="3" type="ORF">LMG29542_05467</name>
</gene>
<accession>A0A6J5EPG2</accession>
<dbReference type="InterPro" id="IPR052512">
    <property type="entry name" value="4CMD/NDH-1_regulator"/>
</dbReference>
<dbReference type="AlphaFoldDB" id="A0A6J5EPG2"/>
<dbReference type="Gene3D" id="1.20.1290.10">
    <property type="entry name" value="AhpD-like"/>
    <property type="match status" value="1"/>
</dbReference>
<dbReference type="EMBL" id="CADIKH010000031">
    <property type="protein sequence ID" value="CAB3766905.1"/>
    <property type="molecule type" value="Genomic_DNA"/>
</dbReference>
<dbReference type="PANTHER" id="PTHR33570:SF9">
    <property type="entry name" value="BLL4600 PROTEIN"/>
    <property type="match status" value="1"/>
</dbReference>
<evidence type="ECO:0000259" key="2">
    <source>
        <dbReference type="Pfam" id="PF02627"/>
    </source>
</evidence>
<dbReference type="InterPro" id="IPR029032">
    <property type="entry name" value="AhpD-like"/>
</dbReference>
<feature type="region of interest" description="Disordered" evidence="1">
    <location>
        <begin position="98"/>
        <end position="128"/>
    </location>
</feature>
<evidence type="ECO:0000313" key="3">
    <source>
        <dbReference type="EMBL" id="CAB3766905.1"/>
    </source>
</evidence>
<proteinExistence type="predicted"/>
<dbReference type="Proteomes" id="UP000494363">
    <property type="component" value="Unassembled WGS sequence"/>
</dbReference>
<dbReference type="InterPro" id="IPR003779">
    <property type="entry name" value="CMD-like"/>
</dbReference>
<keyword evidence="4" id="KW-1185">Reference proteome</keyword>
<dbReference type="GO" id="GO:0051920">
    <property type="term" value="F:peroxiredoxin activity"/>
    <property type="evidence" value="ECO:0007669"/>
    <property type="project" value="InterPro"/>
</dbReference>
<evidence type="ECO:0000256" key="1">
    <source>
        <dbReference type="SAM" id="MobiDB-lite"/>
    </source>
</evidence>
<feature type="compositionally biased region" description="Polar residues" evidence="1">
    <location>
        <begin position="107"/>
        <end position="128"/>
    </location>
</feature>
<protein>
    <recommendedName>
        <fullName evidence="2">Carboxymuconolactone decarboxylase-like domain-containing protein</fullName>
    </recommendedName>
</protein>
<evidence type="ECO:0000313" key="4">
    <source>
        <dbReference type="Proteomes" id="UP000494363"/>
    </source>
</evidence>
<name>A0A6J5EPG2_9BURK</name>
<dbReference type="Pfam" id="PF02627">
    <property type="entry name" value="CMD"/>
    <property type="match status" value="1"/>
</dbReference>
<reference evidence="3 4" key="1">
    <citation type="submission" date="2020-04" db="EMBL/GenBank/DDBJ databases">
        <authorList>
            <person name="De Canck E."/>
        </authorList>
    </citation>
    <scope>NUCLEOTIDE SEQUENCE [LARGE SCALE GENOMIC DNA]</scope>
    <source>
        <strain evidence="3 4">LMG 29542</strain>
    </source>
</reference>
<organism evidence="3 4">
    <name type="scientific">Paraburkholderia humisilvae</name>
    <dbReference type="NCBI Taxonomy" id="627669"/>
    <lineage>
        <taxon>Bacteria</taxon>
        <taxon>Pseudomonadati</taxon>
        <taxon>Pseudomonadota</taxon>
        <taxon>Betaproteobacteria</taxon>
        <taxon>Burkholderiales</taxon>
        <taxon>Burkholderiaceae</taxon>
        <taxon>Paraburkholderia</taxon>
    </lineage>
</organism>
<dbReference type="SUPFAM" id="SSF69118">
    <property type="entry name" value="AhpD-like"/>
    <property type="match status" value="1"/>
</dbReference>
<sequence length="128" mass="13562">MVSDANCSSPREAAHAFMRRISACADNTRCPEARKGRALSRRDRSLVTVAALFAAGHLDALPAHLHRALNHGVTRGQLAAVITHLAFCAELLADSPAPASAPAQFTRGPQAQRTGQANARSTTLENEP</sequence>
<dbReference type="RefSeq" id="WP_343052987.1">
    <property type="nucleotide sequence ID" value="NZ_CADIKH010000031.1"/>
</dbReference>
<dbReference type="PANTHER" id="PTHR33570">
    <property type="entry name" value="4-CARBOXYMUCONOLACTONE DECARBOXYLASE FAMILY PROTEIN"/>
    <property type="match status" value="1"/>
</dbReference>
<feature type="domain" description="Carboxymuconolactone decarboxylase-like" evidence="2">
    <location>
        <begin position="36"/>
        <end position="89"/>
    </location>
</feature>